<evidence type="ECO:0000256" key="1">
    <source>
        <dbReference type="SAM" id="Phobius"/>
    </source>
</evidence>
<dbReference type="Proteomes" id="UP000265520">
    <property type="component" value="Unassembled WGS sequence"/>
</dbReference>
<dbReference type="EMBL" id="LXQA010219788">
    <property type="protein sequence ID" value="MCI35060.1"/>
    <property type="molecule type" value="Genomic_DNA"/>
</dbReference>
<comment type="caution">
    <text evidence="2">The sequence shown here is derived from an EMBL/GenBank/DDBJ whole genome shotgun (WGS) entry which is preliminary data.</text>
</comment>
<feature type="transmembrane region" description="Helical" evidence="1">
    <location>
        <begin position="7"/>
        <end position="26"/>
    </location>
</feature>
<keyword evidence="3" id="KW-1185">Reference proteome</keyword>
<protein>
    <submittedName>
        <fullName evidence="2">Uncharacterized protein</fullName>
    </submittedName>
</protein>
<keyword evidence="1" id="KW-0812">Transmembrane</keyword>
<dbReference type="AlphaFoldDB" id="A0A392RGZ3"/>
<organism evidence="2 3">
    <name type="scientific">Trifolium medium</name>
    <dbReference type="NCBI Taxonomy" id="97028"/>
    <lineage>
        <taxon>Eukaryota</taxon>
        <taxon>Viridiplantae</taxon>
        <taxon>Streptophyta</taxon>
        <taxon>Embryophyta</taxon>
        <taxon>Tracheophyta</taxon>
        <taxon>Spermatophyta</taxon>
        <taxon>Magnoliopsida</taxon>
        <taxon>eudicotyledons</taxon>
        <taxon>Gunneridae</taxon>
        <taxon>Pentapetalae</taxon>
        <taxon>rosids</taxon>
        <taxon>fabids</taxon>
        <taxon>Fabales</taxon>
        <taxon>Fabaceae</taxon>
        <taxon>Papilionoideae</taxon>
        <taxon>50 kb inversion clade</taxon>
        <taxon>NPAAA clade</taxon>
        <taxon>Hologalegina</taxon>
        <taxon>IRL clade</taxon>
        <taxon>Trifolieae</taxon>
        <taxon>Trifolium</taxon>
    </lineage>
</organism>
<evidence type="ECO:0000313" key="2">
    <source>
        <dbReference type="EMBL" id="MCI35060.1"/>
    </source>
</evidence>
<evidence type="ECO:0000313" key="3">
    <source>
        <dbReference type="Proteomes" id="UP000265520"/>
    </source>
</evidence>
<keyword evidence="1" id="KW-1133">Transmembrane helix</keyword>
<proteinExistence type="predicted"/>
<feature type="non-terminal residue" evidence="2">
    <location>
        <position position="1"/>
    </location>
</feature>
<keyword evidence="1" id="KW-0472">Membrane</keyword>
<reference evidence="2 3" key="1">
    <citation type="journal article" date="2018" name="Front. Plant Sci.">
        <title>Red Clover (Trifolium pratense) and Zigzag Clover (T. medium) - A Picture of Genomic Similarities and Differences.</title>
        <authorList>
            <person name="Dluhosova J."/>
            <person name="Istvanek J."/>
            <person name="Nedelnik J."/>
            <person name="Repkova J."/>
        </authorList>
    </citation>
    <scope>NUCLEOTIDE SEQUENCE [LARGE SCALE GENOMIC DNA]</scope>
    <source>
        <strain evidence="3">cv. 10/8</strain>
        <tissue evidence="2">Leaf</tissue>
    </source>
</reference>
<accession>A0A392RGZ3</accession>
<sequence>CGVKDLCVEGLVLFGFVLLFAGLNLFSFG</sequence>
<name>A0A392RGZ3_9FABA</name>